<organism evidence="8 9">
    <name type="scientific">Candidatus Aphodosoma intestinipullorum</name>
    <dbReference type="NCBI Taxonomy" id="2840674"/>
    <lineage>
        <taxon>Bacteria</taxon>
        <taxon>Pseudomonadati</taxon>
        <taxon>Bacteroidota</taxon>
        <taxon>Bacteroidia</taxon>
        <taxon>Bacteroidales</taxon>
        <taxon>Candidatus Aphodosoma</taxon>
    </lineage>
</organism>
<comment type="similarity">
    <text evidence="2">Belongs to the GtrA family.</text>
</comment>
<feature type="transmembrane region" description="Helical" evidence="6">
    <location>
        <begin position="85"/>
        <end position="104"/>
    </location>
</feature>
<keyword evidence="3 6" id="KW-0812">Transmembrane</keyword>
<accession>A0A940IEA1</accession>
<name>A0A940IEA1_9BACT</name>
<keyword evidence="5 6" id="KW-0472">Membrane</keyword>
<feature type="transmembrane region" description="Helical" evidence="6">
    <location>
        <begin position="48"/>
        <end position="73"/>
    </location>
</feature>
<dbReference type="Proteomes" id="UP000712007">
    <property type="component" value="Unassembled WGS sequence"/>
</dbReference>
<dbReference type="AlphaFoldDB" id="A0A940IEA1"/>
<feature type="domain" description="GtrA/DPMS transmembrane" evidence="7">
    <location>
        <begin position="22"/>
        <end position="138"/>
    </location>
</feature>
<evidence type="ECO:0000256" key="3">
    <source>
        <dbReference type="ARBA" id="ARBA00022692"/>
    </source>
</evidence>
<reference evidence="8" key="2">
    <citation type="journal article" date="2021" name="PeerJ">
        <title>Extensive microbial diversity within the chicken gut microbiome revealed by metagenomics and culture.</title>
        <authorList>
            <person name="Gilroy R."/>
            <person name="Ravi A."/>
            <person name="Getino M."/>
            <person name="Pursley I."/>
            <person name="Horton D.L."/>
            <person name="Alikhan N.F."/>
            <person name="Baker D."/>
            <person name="Gharbi K."/>
            <person name="Hall N."/>
            <person name="Watson M."/>
            <person name="Adriaenssens E.M."/>
            <person name="Foster-Nyarko E."/>
            <person name="Jarju S."/>
            <person name="Secka A."/>
            <person name="Antonio M."/>
            <person name="Oren A."/>
            <person name="Chaudhuri R.R."/>
            <person name="La Ragione R."/>
            <person name="Hildebrand F."/>
            <person name="Pallen M.J."/>
        </authorList>
    </citation>
    <scope>NUCLEOTIDE SEQUENCE</scope>
    <source>
        <strain evidence="8">3924</strain>
    </source>
</reference>
<evidence type="ECO:0000313" key="9">
    <source>
        <dbReference type="Proteomes" id="UP000712007"/>
    </source>
</evidence>
<dbReference type="GO" id="GO:0000271">
    <property type="term" value="P:polysaccharide biosynthetic process"/>
    <property type="evidence" value="ECO:0007669"/>
    <property type="project" value="InterPro"/>
</dbReference>
<dbReference type="GO" id="GO:0005886">
    <property type="term" value="C:plasma membrane"/>
    <property type="evidence" value="ECO:0007669"/>
    <property type="project" value="TreeGrafter"/>
</dbReference>
<protein>
    <submittedName>
        <fullName evidence="8">GtrA family protein</fullName>
    </submittedName>
</protein>
<keyword evidence="4 6" id="KW-1133">Transmembrane helix</keyword>
<evidence type="ECO:0000256" key="1">
    <source>
        <dbReference type="ARBA" id="ARBA00004141"/>
    </source>
</evidence>
<evidence type="ECO:0000259" key="7">
    <source>
        <dbReference type="Pfam" id="PF04138"/>
    </source>
</evidence>
<sequence length="143" mass="16232">MREKWARLWRGGTSNVLVQLFRYAFVGGGAFVVDYGALWLLADVAHVHYLLSAALAFLMGLTVNYLLSTCWVFDKSRISNVWAEFAVFALIGVVGLGLNELIIYLCTGVWGMWVMLSKIISTGIVFFWNFFARKYILFRSGKE</sequence>
<evidence type="ECO:0000256" key="4">
    <source>
        <dbReference type="ARBA" id="ARBA00022989"/>
    </source>
</evidence>
<dbReference type="EMBL" id="JADIMV010000016">
    <property type="protein sequence ID" value="MBO8439156.1"/>
    <property type="molecule type" value="Genomic_DNA"/>
</dbReference>
<feature type="transmembrane region" description="Helical" evidence="6">
    <location>
        <begin position="110"/>
        <end position="132"/>
    </location>
</feature>
<dbReference type="InterPro" id="IPR007267">
    <property type="entry name" value="GtrA_DPMS_TM"/>
</dbReference>
<evidence type="ECO:0000256" key="5">
    <source>
        <dbReference type="ARBA" id="ARBA00023136"/>
    </source>
</evidence>
<comment type="subcellular location">
    <subcellularLocation>
        <location evidence="1">Membrane</location>
        <topology evidence="1">Multi-pass membrane protein</topology>
    </subcellularLocation>
</comment>
<comment type="caution">
    <text evidence="8">The sequence shown here is derived from an EMBL/GenBank/DDBJ whole genome shotgun (WGS) entry which is preliminary data.</text>
</comment>
<evidence type="ECO:0000313" key="8">
    <source>
        <dbReference type="EMBL" id="MBO8439156.1"/>
    </source>
</evidence>
<dbReference type="Pfam" id="PF04138">
    <property type="entry name" value="GtrA_DPMS_TM"/>
    <property type="match status" value="1"/>
</dbReference>
<feature type="transmembrane region" description="Helical" evidence="6">
    <location>
        <begin position="20"/>
        <end position="42"/>
    </location>
</feature>
<evidence type="ECO:0000256" key="2">
    <source>
        <dbReference type="ARBA" id="ARBA00009399"/>
    </source>
</evidence>
<reference evidence="8" key="1">
    <citation type="submission" date="2020-10" db="EMBL/GenBank/DDBJ databases">
        <authorList>
            <person name="Gilroy R."/>
        </authorList>
    </citation>
    <scope>NUCLEOTIDE SEQUENCE</scope>
    <source>
        <strain evidence="8">3924</strain>
    </source>
</reference>
<dbReference type="PANTHER" id="PTHR38459:SF1">
    <property type="entry name" value="PROPHAGE BACTOPRENOL-LINKED GLUCOSE TRANSLOCASE HOMOLOG"/>
    <property type="match status" value="1"/>
</dbReference>
<dbReference type="PANTHER" id="PTHR38459">
    <property type="entry name" value="PROPHAGE BACTOPRENOL-LINKED GLUCOSE TRANSLOCASE HOMOLOG"/>
    <property type="match status" value="1"/>
</dbReference>
<proteinExistence type="inferred from homology"/>
<dbReference type="InterPro" id="IPR051401">
    <property type="entry name" value="GtrA_CellWall_Glycosyl"/>
</dbReference>
<evidence type="ECO:0000256" key="6">
    <source>
        <dbReference type="SAM" id="Phobius"/>
    </source>
</evidence>
<gene>
    <name evidence="8" type="ORF">IAC51_00720</name>
</gene>